<name>A0AAV7XB52_9NEOP</name>
<dbReference type="AlphaFoldDB" id="A0AAV7XB52"/>
<dbReference type="EMBL" id="JAPTSV010000013">
    <property type="protein sequence ID" value="KAJ1521824.1"/>
    <property type="molecule type" value="Genomic_DNA"/>
</dbReference>
<evidence type="ECO:0000313" key="2">
    <source>
        <dbReference type="Proteomes" id="UP001075354"/>
    </source>
</evidence>
<sequence length="133" mass="15154">MANVFQFLKQKTADHAGKRAPDKLQRGVPYQCYEFLQRKSDYLDKTTNEFPMTLVVKVKEPDSALKYYVTMPLLFNNLTPEHVVQLNCAVKANKPPFIVFYGNDGARNDVLLHEHGDGKLRASLFLSVISFVC</sequence>
<accession>A0AAV7XB52</accession>
<gene>
    <name evidence="1" type="ORF">ONE63_003459</name>
</gene>
<reference evidence="1" key="1">
    <citation type="submission" date="2022-12" db="EMBL/GenBank/DDBJ databases">
        <title>Chromosome-level genome assembly of the bean flower thrips Megalurothrips usitatus.</title>
        <authorList>
            <person name="Ma L."/>
            <person name="Liu Q."/>
            <person name="Li H."/>
            <person name="Cai W."/>
        </authorList>
    </citation>
    <scope>NUCLEOTIDE SEQUENCE</scope>
    <source>
        <strain evidence="1">Cailab_2022a</strain>
    </source>
</reference>
<organism evidence="1 2">
    <name type="scientific">Megalurothrips usitatus</name>
    <name type="common">bean blossom thrips</name>
    <dbReference type="NCBI Taxonomy" id="439358"/>
    <lineage>
        <taxon>Eukaryota</taxon>
        <taxon>Metazoa</taxon>
        <taxon>Ecdysozoa</taxon>
        <taxon>Arthropoda</taxon>
        <taxon>Hexapoda</taxon>
        <taxon>Insecta</taxon>
        <taxon>Pterygota</taxon>
        <taxon>Neoptera</taxon>
        <taxon>Paraneoptera</taxon>
        <taxon>Thysanoptera</taxon>
        <taxon>Terebrantia</taxon>
        <taxon>Thripoidea</taxon>
        <taxon>Thripidae</taxon>
        <taxon>Megalurothrips</taxon>
    </lineage>
</organism>
<evidence type="ECO:0000313" key="1">
    <source>
        <dbReference type="EMBL" id="KAJ1521824.1"/>
    </source>
</evidence>
<proteinExistence type="predicted"/>
<keyword evidence="2" id="KW-1185">Reference proteome</keyword>
<protein>
    <submittedName>
        <fullName evidence="1">Uncharacterized protein</fullName>
    </submittedName>
</protein>
<dbReference type="Proteomes" id="UP001075354">
    <property type="component" value="Chromosome 13"/>
</dbReference>
<comment type="caution">
    <text evidence="1">The sequence shown here is derived from an EMBL/GenBank/DDBJ whole genome shotgun (WGS) entry which is preliminary data.</text>
</comment>